<proteinExistence type="predicted"/>
<feature type="transmembrane region" description="Helical" evidence="1">
    <location>
        <begin position="56"/>
        <end position="75"/>
    </location>
</feature>
<reference evidence="3 4" key="1">
    <citation type="submission" date="2015-03" db="EMBL/GenBank/DDBJ databases">
        <title>Genome assembly of Sandaracinus amylolyticus DSM 53668.</title>
        <authorList>
            <person name="Sharma G."/>
            <person name="Subramanian S."/>
        </authorList>
    </citation>
    <scope>NUCLEOTIDE SEQUENCE [LARGE SCALE GENOMIC DNA]</scope>
    <source>
        <strain evidence="3 4">DSM 53668</strain>
    </source>
</reference>
<keyword evidence="1" id="KW-0472">Membrane</keyword>
<feature type="transmembrane region" description="Helical" evidence="1">
    <location>
        <begin position="244"/>
        <end position="262"/>
    </location>
</feature>
<keyword evidence="2" id="KW-0732">Signal</keyword>
<name>A0A0F6YHZ0_9BACT</name>
<organism evidence="3 4">
    <name type="scientific">Sandaracinus amylolyticus</name>
    <dbReference type="NCBI Taxonomy" id="927083"/>
    <lineage>
        <taxon>Bacteria</taxon>
        <taxon>Pseudomonadati</taxon>
        <taxon>Myxococcota</taxon>
        <taxon>Polyangia</taxon>
        <taxon>Polyangiales</taxon>
        <taxon>Sandaracinaceae</taxon>
        <taxon>Sandaracinus</taxon>
    </lineage>
</organism>
<keyword evidence="4" id="KW-1185">Reference proteome</keyword>
<feature type="chain" id="PRO_5002512665" evidence="2">
    <location>
        <begin position="23"/>
        <end position="264"/>
    </location>
</feature>
<feature type="transmembrane region" description="Helical" evidence="1">
    <location>
        <begin position="117"/>
        <end position="137"/>
    </location>
</feature>
<dbReference type="Proteomes" id="UP000034883">
    <property type="component" value="Chromosome"/>
</dbReference>
<evidence type="ECO:0000313" key="3">
    <source>
        <dbReference type="EMBL" id="AKF06407.1"/>
    </source>
</evidence>
<sequence>MKARIRPSIASLAFLALAALHACNVRYEWRATDALFVACPALAAFACHAPWLGAHVAVRAVAWLHVVLAGLVAILGGRAEAAGVTLLGAVALAALGAHAHESRASAAGFEPIAYRRAFLAATTASFAVAMVQGVLAVGTISSSSDQVEGVVSIVIASGLVASALLVLRLRAAGVLLGIAVAALAIVGACVEARWGREILGPIQAVLWTIAALPALALAAPIAWSRLRPVRAPSTSAPSRFRWSTVLAIVIALHACASALTRASF</sequence>
<dbReference type="STRING" id="927083.DB32_003556"/>
<evidence type="ECO:0000256" key="1">
    <source>
        <dbReference type="SAM" id="Phobius"/>
    </source>
</evidence>
<feature type="signal peptide" evidence="2">
    <location>
        <begin position="1"/>
        <end position="22"/>
    </location>
</feature>
<feature type="transmembrane region" description="Helical" evidence="1">
    <location>
        <begin position="81"/>
        <end position="97"/>
    </location>
</feature>
<dbReference type="EMBL" id="CP011125">
    <property type="protein sequence ID" value="AKF06407.1"/>
    <property type="molecule type" value="Genomic_DNA"/>
</dbReference>
<dbReference type="AlphaFoldDB" id="A0A0F6YHZ0"/>
<feature type="transmembrane region" description="Helical" evidence="1">
    <location>
        <begin position="174"/>
        <end position="194"/>
    </location>
</feature>
<dbReference type="RefSeq" id="WP_053233585.1">
    <property type="nucleotide sequence ID" value="NZ_CP011125.1"/>
</dbReference>
<evidence type="ECO:0000313" key="4">
    <source>
        <dbReference type="Proteomes" id="UP000034883"/>
    </source>
</evidence>
<protein>
    <submittedName>
        <fullName evidence="3">Uncharacterized protein</fullName>
    </submittedName>
</protein>
<evidence type="ECO:0000256" key="2">
    <source>
        <dbReference type="SAM" id="SignalP"/>
    </source>
</evidence>
<gene>
    <name evidence="3" type="ORF">DB32_003556</name>
</gene>
<feature type="transmembrane region" description="Helical" evidence="1">
    <location>
        <begin position="200"/>
        <end position="223"/>
    </location>
</feature>
<accession>A0A0F6YHZ0</accession>
<feature type="transmembrane region" description="Helical" evidence="1">
    <location>
        <begin position="149"/>
        <end position="167"/>
    </location>
</feature>
<feature type="transmembrane region" description="Helical" evidence="1">
    <location>
        <begin position="32"/>
        <end position="49"/>
    </location>
</feature>
<dbReference type="KEGG" id="samy:DB32_003556"/>
<keyword evidence="1" id="KW-1133">Transmembrane helix</keyword>
<keyword evidence="1" id="KW-0812">Transmembrane</keyword>